<proteinExistence type="predicted"/>
<accession>A0A0E9PQH5</accession>
<reference evidence="1" key="1">
    <citation type="submission" date="2014-11" db="EMBL/GenBank/DDBJ databases">
        <authorList>
            <person name="Amaro Gonzalez C."/>
        </authorList>
    </citation>
    <scope>NUCLEOTIDE SEQUENCE</scope>
</reference>
<reference evidence="1" key="2">
    <citation type="journal article" date="2015" name="Fish Shellfish Immunol.">
        <title>Early steps in the European eel (Anguilla anguilla)-Vibrio vulnificus interaction in the gills: Role of the RtxA13 toxin.</title>
        <authorList>
            <person name="Callol A."/>
            <person name="Pajuelo D."/>
            <person name="Ebbesson L."/>
            <person name="Teles M."/>
            <person name="MacKenzie S."/>
            <person name="Amaro C."/>
        </authorList>
    </citation>
    <scope>NUCLEOTIDE SEQUENCE</scope>
</reference>
<dbReference type="AlphaFoldDB" id="A0A0E9PQH5"/>
<name>A0A0E9PQH5_ANGAN</name>
<protein>
    <submittedName>
        <fullName evidence="1">Uncharacterized protein</fullName>
    </submittedName>
</protein>
<sequence>MLQSCVSVSSSFNKNEIIFTKLLLKFNFFLHFSYICST</sequence>
<evidence type="ECO:0000313" key="1">
    <source>
        <dbReference type="EMBL" id="JAH06113.1"/>
    </source>
</evidence>
<dbReference type="EMBL" id="GBXM01102464">
    <property type="protein sequence ID" value="JAH06113.1"/>
    <property type="molecule type" value="Transcribed_RNA"/>
</dbReference>
<organism evidence="1">
    <name type="scientific">Anguilla anguilla</name>
    <name type="common">European freshwater eel</name>
    <name type="synonym">Muraena anguilla</name>
    <dbReference type="NCBI Taxonomy" id="7936"/>
    <lineage>
        <taxon>Eukaryota</taxon>
        <taxon>Metazoa</taxon>
        <taxon>Chordata</taxon>
        <taxon>Craniata</taxon>
        <taxon>Vertebrata</taxon>
        <taxon>Euteleostomi</taxon>
        <taxon>Actinopterygii</taxon>
        <taxon>Neopterygii</taxon>
        <taxon>Teleostei</taxon>
        <taxon>Anguilliformes</taxon>
        <taxon>Anguillidae</taxon>
        <taxon>Anguilla</taxon>
    </lineage>
</organism>